<evidence type="ECO:0000256" key="1">
    <source>
        <dbReference type="ARBA" id="ARBA00001974"/>
    </source>
</evidence>
<dbReference type="KEGG" id="mlr:MELLADRAFT_88800"/>
<feature type="binding site" evidence="6">
    <location>
        <position position="117"/>
    </location>
    <ligand>
        <name>FAD</name>
        <dbReference type="ChEBI" id="CHEBI:57692"/>
    </ligand>
</feature>
<keyword evidence="3" id="KW-0285">Flavoprotein</keyword>
<feature type="binding site" evidence="6">
    <location>
        <position position="121"/>
    </location>
    <ligand>
        <name>FAD</name>
        <dbReference type="ChEBI" id="CHEBI:57692"/>
    </ligand>
</feature>
<evidence type="ECO:0000256" key="5">
    <source>
        <dbReference type="PIRSR" id="PIRSR000137-1"/>
    </source>
</evidence>
<evidence type="ECO:0000256" key="4">
    <source>
        <dbReference type="ARBA" id="ARBA00022827"/>
    </source>
</evidence>
<keyword evidence="9" id="KW-1185">Reference proteome</keyword>
<protein>
    <recommendedName>
        <fullName evidence="7">Glucose-methanol-choline oxidoreductase N-terminal domain-containing protein</fullName>
    </recommendedName>
</protein>
<evidence type="ECO:0000256" key="2">
    <source>
        <dbReference type="ARBA" id="ARBA00010790"/>
    </source>
</evidence>
<evidence type="ECO:0000313" key="8">
    <source>
        <dbReference type="EMBL" id="EGG04510.1"/>
    </source>
</evidence>
<dbReference type="GO" id="GO:0016614">
    <property type="term" value="F:oxidoreductase activity, acting on CH-OH group of donors"/>
    <property type="evidence" value="ECO:0007669"/>
    <property type="project" value="InterPro"/>
</dbReference>
<feature type="binding site" evidence="6">
    <location>
        <position position="262"/>
    </location>
    <ligand>
        <name>FAD</name>
        <dbReference type="ChEBI" id="CHEBI:57692"/>
    </ligand>
</feature>
<feature type="binding site" evidence="6">
    <location>
        <begin position="125"/>
        <end position="128"/>
    </location>
    <ligand>
        <name>FAD</name>
        <dbReference type="ChEBI" id="CHEBI:57692"/>
    </ligand>
</feature>
<feature type="active site" description="Proton donor" evidence="5">
    <location>
        <position position="532"/>
    </location>
</feature>
<organism evidence="9">
    <name type="scientific">Melampsora larici-populina (strain 98AG31 / pathotype 3-4-7)</name>
    <name type="common">Poplar leaf rust fungus</name>
    <dbReference type="NCBI Taxonomy" id="747676"/>
    <lineage>
        <taxon>Eukaryota</taxon>
        <taxon>Fungi</taxon>
        <taxon>Dikarya</taxon>
        <taxon>Basidiomycota</taxon>
        <taxon>Pucciniomycotina</taxon>
        <taxon>Pucciniomycetes</taxon>
        <taxon>Pucciniales</taxon>
        <taxon>Melampsoraceae</taxon>
        <taxon>Melampsora</taxon>
    </lineage>
</organism>
<dbReference type="Pfam" id="PF00732">
    <property type="entry name" value="GMC_oxred_N"/>
    <property type="match status" value="1"/>
</dbReference>
<comment type="similarity">
    <text evidence="2">Belongs to the GMC oxidoreductase family.</text>
</comment>
<dbReference type="PANTHER" id="PTHR11552">
    <property type="entry name" value="GLUCOSE-METHANOL-CHOLINE GMC OXIDOREDUCTASE"/>
    <property type="match status" value="1"/>
</dbReference>
<dbReference type="PANTHER" id="PTHR11552:SF147">
    <property type="entry name" value="CHOLINE DEHYDROGENASE, MITOCHONDRIAL"/>
    <property type="match status" value="1"/>
</dbReference>
<dbReference type="OrthoDB" id="2499718at2759"/>
<evidence type="ECO:0000256" key="6">
    <source>
        <dbReference type="PIRSR" id="PIRSR000137-2"/>
    </source>
</evidence>
<dbReference type="AlphaFoldDB" id="F4RT12"/>
<dbReference type="InParanoid" id="F4RT12"/>
<dbReference type="Gene3D" id="3.30.560.10">
    <property type="entry name" value="Glucose Oxidase, domain 3"/>
    <property type="match status" value="1"/>
</dbReference>
<feature type="active site" description="Proton acceptor" evidence="5">
    <location>
        <position position="575"/>
    </location>
</feature>
<dbReference type="SUPFAM" id="SSF51905">
    <property type="entry name" value="FAD/NAD(P)-binding domain"/>
    <property type="match status" value="1"/>
</dbReference>
<dbReference type="RefSeq" id="XP_007412301.1">
    <property type="nucleotide sequence ID" value="XM_007412239.1"/>
</dbReference>
<dbReference type="PIRSF" id="PIRSF000137">
    <property type="entry name" value="Alcohol_oxidase"/>
    <property type="match status" value="1"/>
</dbReference>
<feature type="domain" description="Glucose-methanol-choline oxidoreductase N-terminal" evidence="7">
    <location>
        <begin position="302"/>
        <end position="316"/>
    </location>
</feature>
<accession>F4RT12</accession>
<name>F4RT12_MELLP</name>
<proteinExistence type="inferred from homology"/>
<dbReference type="STRING" id="747676.F4RT12"/>
<dbReference type="Proteomes" id="UP000001072">
    <property type="component" value="Unassembled WGS sequence"/>
</dbReference>
<dbReference type="Pfam" id="PF05199">
    <property type="entry name" value="GMC_oxred_C"/>
    <property type="match status" value="1"/>
</dbReference>
<dbReference type="InterPro" id="IPR007867">
    <property type="entry name" value="GMC_OxRtase_C"/>
</dbReference>
<dbReference type="GeneID" id="18934996"/>
<dbReference type="VEuPathDB" id="FungiDB:MELLADRAFT_88800"/>
<keyword evidence="4 6" id="KW-0274">FAD</keyword>
<dbReference type="InterPro" id="IPR036188">
    <property type="entry name" value="FAD/NAD-bd_sf"/>
</dbReference>
<evidence type="ECO:0000256" key="3">
    <source>
        <dbReference type="ARBA" id="ARBA00022630"/>
    </source>
</evidence>
<dbReference type="EMBL" id="GL883118">
    <property type="protein sequence ID" value="EGG04510.1"/>
    <property type="molecule type" value="Genomic_DNA"/>
</dbReference>
<dbReference type="PROSITE" id="PS00624">
    <property type="entry name" value="GMC_OXRED_2"/>
    <property type="match status" value="1"/>
</dbReference>
<sequence length="599" mass="65967">MNLRNSIWISSCYFYSLWTFSNQAVFCQKSYQTSKDVFDYIVVGGGPGGLAVASRLSQHPNIKVLVLEAGGDGLNNTAISVPGLFINAVLSPVDWNYTTIPLEKAGNQSLIYPLGKVLGGTSALNHLVSSKASRADYDAIEQLGNPGWGWTEFDKASKESEKLLFPNEPNNFSFIAEQHGLHGPVKNSFPKYFPPTFPNYFPAVKELHHQPALVDGFGGYVEGPYVYPSTIDENAERVTSATAYYFPFKSRPNLVVRLNCEVDRLLTSKSSNGDVIIKGVRYDSLGSTYHVEARKEVILSAGPIGSPAILERSGVGEPATLEKLGIPILIDLPGVGSNLMDHPLAWTVFQLSPGQISADDFSRNSTFAREAWNLYRDHREGILTHEEIAEGLEYLRTNTSSLPESILETVKERILNGTPIEFVLINQRSLNMQPSANASYISNLIALQYPLSRGTSHISSRDPRKPPLIDTGFFRHPFDLWLLSKASKHARAIMKSPSWSSIISNEHLPGPQVNTDQEWRQYVTNSAGTVFHPVGTAAMLPRELGGVVNPDLQVYGTQRLRVIDASIIPMHLAMHPHMTVYAIGEIGAKKILKSGGYKA</sequence>
<comment type="cofactor">
    <cofactor evidence="1 6">
        <name>FAD</name>
        <dbReference type="ChEBI" id="CHEBI:57692"/>
    </cofactor>
</comment>
<dbReference type="eggNOG" id="KOG1238">
    <property type="taxonomic scope" value="Eukaryota"/>
</dbReference>
<dbReference type="Gene3D" id="3.50.50.60">
    <property type="entry name" value="FAD/NAD(P)-binding domain"/>
    <property type="match status" value="1"/>
</dbReference>
<dbReference type="HOGENOM" id="CLU_002865_6_0_1"/>
<dbReference type="InterPro" id="IPR000172">
    <property type="entry name" value="GMC_OxRdtase_N"/>
</dbReference>
<gene>
    <name evidence="8" type="ORF">MELLADRAFT_88800</name>
</gene>
<evidence type="ECO:0000313" key="9">
    <source>
        <dbReference type="Proteomes" id="UP000001072"/>
    </source>
</evidence>
<evidence type="ECO:0000259" key="7">
    <source>
        <dbReference type="PROSITE" id="PS00624"/>
    </source>
</evidence>
<reference evidence="9" key="1">
    <citation type="journal article" date="2011" name="Proc. Natl. Acad. Sci. U.S.A.">
        <title>Obligate biotrophy features unraveled by the genomic analysis of rust fungi.</title>
        <authorList>
            <person name="Duplessis S."/>
            <person name="Cuomo C.A."/>
            <person name="Lin Y.-C."/>
            <person name="Aerts A."/>
            <person name="Tisserant E."/>
            <person name="Veneault-Fourrey C."/>
            <person name="Joly D.L."/>
            <person name="Hacquard S."/>
            <person name="Amselem J."/>
            <person name="Cantarel B.L."/>
            <person name="Chiu R."/>
            <person name="Coutinho P.M."/>
            <person name="Feau N."/>
            <person name="Field M."/>
            <person name="Frey P."/>
            <person name="Gelhaye E."/>
            <person name="Goldberg J."/>
            <person name="Grabherr M.G."/>
            <person name="Kodira C.D."/>
            <person name="Kohler A."/>
            <person name="Kuees U."/>
            <person name="Lindquist E.A."/>
            <person name="Lucas S.M."/>
            <person name="Mago R."/>
            <person name="Mauceli E."/>
            <person name="Morin E."/>
            <person name="Murat C."/>
            <person name="Pangilinan J.L."/>
            <person name="Park R."/>
            <person name="Pearson M."/>
            <person name="Quesneville H."/>
            <person name="Rouhier N."/>
            <person name="Sakthikumar S."/>
            <person name="Salamov A.A."/>
            <person name="Schmutz J."/>
            <person name="Selles B."/>
            <person name="Shapiro H."/>
            <person name="Tanguay P."/>
            <person name="Tuskan G.A."/>
            <person name="Henrissat B."/>
            <person name="Van de Peer Y."/>
            <person name="Rouze P."/>
            <person name="Ellis J.G."/>
            <person name="Dodds P.N."/>
            <person name="Schein J.E."/>
            <person name="Zhong S."/>
            <person name="Hamelin R.C."/>
            <person name="Grigoriev I.V."/>
            <person name="Szabo L.J."/>
            <person name="Martin F."/>
        </authorList>
    </citation>
    <scope>NUCLEOTIDE SEQUENCE [LARGE SCALE GENOMIC DNA]</scope>
    <source>
        <strain evidence="9">98AG31 / pathotype 3-4-7</strain>
    </source>
</reference>
<dbReference type="InterPro" id="IPR012132">
    <property type="entry name" value="GMC_OxRdtase"/>
</dbReference>
<dbReference type="GO" id="GO:0050660">
    <property type="term" value="F:flavin adenine dinucleotide binding"/>
    <property type="evidence" value="ECO:0007669"/>
    <property type="project" value="InterPro"/>
</dbReference>
<dbReference type="SUPFAM" id="SSF54373">
    <property type="entry name" value="FAD-linked reductases, C-terminal domain"/>
    <property type="match status" value="1"/>
</dbReference>